<keyword evidence="3" id="KW-1185">Reference proteome</keyword>
<reference evidence="2 3" key="1">
    <citation type="submission" date="2019-03" db="EMBL/GenBank/DDBJ databases">
        <authorList>
            <person name="Gaulin E."/>
            <person name="Dumas B."/>
        </authorList>
    </citation>
    <scope>NUCLEOTIDE SEQUENCE [LARGE SCALE GENOMIC DNA]</scope>
    <source>
        <strain evidence="2">CBS 568.67</strain>
    </source>
</reference>
<evidence type="ECO:0000313" key="2">
    <source>
        <dbReference type="EMBL" id="VFT80519.1"/>
    </source>
</evidence>
<name>A0A485KEY7_9STRA</name>
<protein>
    <submittedName>
        <fullName evidence="2">Aste57867_3351 protein</fullName>
    </submittedName>
</protein>
<accession>A0A485KEY7</accession>
<organism evidence="2 3">
    <name type="scientific">Aphanomyces stellatus</name>
    <dbReference type="NCBI Taxonomy" id="120398"/>
    <lineage>
        <taxon>Eukaryota</taxon>
        <taxon>Sar</taxon>
        <taxon>Stramenopiles</taxon>
        <taxon>Oomycota</taxon>
        <taxon>Saprolegniomycetes</taxon>
        <taxon>Saprolegniales</taxon>
        <taxon>Verrucalvaceae</taxon>
        <taxon>Aphanomyces</taxon>
    </lineage>
</organism>
<proteinExistence type="predicted"/>
<sequence length="235" mass="26810">MKRFYREQEKSERQALVRETELNRRLDTLVERRVAREGAAARDALSLSWREVCTGLLELTALSLAQQTALEAQIQRYRALATVMKALSCSTQTLLAHSTSRQLSKEWILKRLCHSRTLIFEQCAFCPFDEGHDFFDVDLRFLDDGSYVYTSRYQFVWGGGLSLATYVGHFYRNLCHLLAVNGLRPILETTVAEATERSTLHQVTTFGEGVNLLSGKFPDKDCLVLVAQQIHDDDL</sequence>
<reference evidence="1" key="2">
    <citation type="submission" date="2019-06" db="EMBL/GenBank/DDBJ databases">
        <title>Genomics analysis of Aphanomyces spp. identifies a new class of oomycete effector associated with host adaptation.</title>
        <authorList>
            <person name="Gaulin E."/>
        </authorList>
    </citation>
    <scope>NUCLEOTIDE SEQUENCE</scope>
    <source>
        <strain evidence="1">CBS 578.67</strain>
    </source>
</reference>
<dbReference type="EMBL" id="VJMH01000587">
    <property type="protein sequence ID" value="KAF0715453.1"/>
    <property type="molecule type" value="Genomic_DNA"/>
</dbReference>
<evidence type="ECO:0000313" key="1">
    <source>
        <dbReference type="EMBL" id="KAF0715453.1"/>
    </source>
</evidence>
<gene>
    <name evidence="2" type="primary">Aste57867_3351</name>
    <name evidence="1" type="ORF">As57867_003341</name>
    <name evidence="2" type="ORF">ASTE57867_3351</name>
</gene>
<dbReference type="Proteomes" id="UP000332933">
    <property type="component" value="Unassembled WGS sequence"/>
</dbReference>
<evidence type="ECO:0000313" key="3">
    <source>
        <dbReference type="Proteomes" id="UP000332933"/>
    </source>
</evidence>
<dbReference type="AlphaFoldDB" id="A0A485KEY7"/>
<dbReference type="EMBL" id="CAADRA010000587">
    <property type="protein sequence ID" value="VFT80519.1"/>
    <property type="molecule type" value="Genomic_DNA"/>
</dbReference>